<keyword evidence="2" id="KW-0540">Nuclease</keyword>
<dbReference type="RefSeq" id="WP_266339132.1">
    <property type="nucleotide sequence ID" value="NZ_JAPKNK010000005.1"/>
</dbReference>
<keyword evidence="3" id="KW-1185">Reference proteome</keyword>
<feature type="domain" description="HNH nuclease" evidence="1">
    <location>
        <begin position="212"/>
        <end position="266"/>
    </location>
</feature>
<proteinExistence type="predicted"/>
<gene>
    <name evidence="2" type="ORF">OSH07_13225</name>
</gene>
<evidence type="ECO:0000259" key="1">
    <source>
        <dbReference type="Pfam" id="PF13391"/>
    </source>
</evidence>
<dbReference type="EMBL" id="JAPKNK010000005">
    <property type="protein sequence ID" value="MCX5570160.1"/>
    <property type="molecule type" value="Genomic_DNA"/>
</dbReference>
<dbReference type="InterPro" id="IPR003615">
    <property type="entry name" value="HNH_nuc"/>
</dbReference>
<dbReference type="AlphaFoldDB" id="A0A9X3EC48"/>
<dbReference type="GO" id="GO:0004519">
    <property type="term" value="F:endonuclease activity"/>
    <property type="evidence" value="ECO:0007669"/>
    <property type="project" value="UniProtKB-KW"/>
</dbReference>
<accession>A0A9X3EC48</accession>
<reference evidence="2" key="1">
    <citation type="submission" date="2022-11" db="EMBL/GenBank/DDBJ databases">
        <title>Biodiversity and phylogenetic relationships of bacteria.</title>
        <authorList>
            <person name="Machado R.A.R."/>
            <person name="Bhat A."/>
            <person name="Loulou A."/>
            <person name="Kallel S."/>
        </authorList>
    </citation>
    <scope>NUCLEOTIDE SEQUENCE</scope>
    <source>
        <strain evidence="2">K-TC2</strain>
    </source>
</reference>
<comment type="caution">
    <text evidence="2">The sequence shown here is derived from an EMBL/GenBank/DDBJ whole genome shotgun (WGS) entry which is preliminary data.</text>
</comment>
<organism evidence="2 3">
    <name type="scientific">Kaistia nematophila</name>
    <dbReference type="NCBI Taxonomy" id="2994654"/>
    <lineage>
        <taxon>Bacteria</taxon>
        <taxon>Pseudomonadati</taxon>
        <taxon>Pseudomonadota</taxon>
        <taxon>Alphaproteobacteria</taxon>
        <taxon>Hyphomicrobiales</taxon>
        <taxon>Kaistiaceae</taxon>
        <taxon>Kaistia</taxon>
    </lineage>
</organism>
<dbReference type="Proteomes" id="UP001144805">
    <property type="component" value="Unassembled WGS sequence"/>
</dbReference>
<evidence type="ECO:0000313" key="2">
    <source>
        <dbReference type="EMBL" id="MCX5570160.1"/>
    </source>
</evidence>
<protein>
    <submittedName>
        <fullName evidence="2">HNH endonuclease</fullName>
    </submittedName>
</protein>
<evidence type="ECO:0000313" key="3">
    <source>
        <dbReference type="Proteomes" id="UP001144805"/>
    </source>
</evidence>
<dbReference type="Pfam" id="PF13391">
    <property type="entry name" value="HNH_2"/>
    <property type="match status" value="1"/>
</dbReference>
<name>A0A9X3EC48_9HYPH</name>
<keyword evidence="2" id="KW-0378">Hydrolase</keyword>
<keyword evidence="2" id="KW-0255">Endonuclease</keyword>
<sequence>MIVNAVFTTKVSPAYDDLPEVRYHFPRTYLNQVEAALGDWIVYYEPRRSSADLQSRGGRQCYFAIARVASIEPDPSREGRFYAHMMDYLEFDRPVPFSEGGHYYESALRKLNGSTNKGAFRRAVRNLLNREFELIVAAGFAHALGNAARERPYPDPPESPQSPMLEASEAEGRFNYDLPETEPRRIVEQLIARPFRDRAFVSAVKTAYDDRCAITGIKIINGGGRSEVQAAHIQPVAADGPDSVRNGIALSGTVHWLFDRGLISIDDDYQILTASQLPDTMHRWFLPEGRMALPQRIDLRPHPAFLKFHREQVFKA</sequence>